<dbReference type="InterPro" id="IPR001638">
    <property type="entry name" value="Solute-binding_3/MltF_N"/>
</dbReference>
<evidence type="ECO:0000259" key="6">
    <source>
        <dbReference type="SMART" id="SM00062"/>
    </source>
</evidence>
<feature type="region of interest" description="Disordered" evidence="5">
    <location>
        <begin position="60"/>
        <end position="79"/>
    </location>
</feature>
<evidence type="ECO:0000313" key="8">
    <source>
        <dbReference type="Proteomes" id="UP000620156"/>
    </source>
</evidence>
<feature type="compositionally biased region" description="Basic and acidic residues" evidence="5">
    <location>
        <begin position="60"/>
        <end position="69"/>
    </location>
</feature>
<organism evidence="7 8">
    <name type="scientific">Streptomyces ruber</name>
    <dbReference type="NCBI Taxonomy" id="83378"/>
    <lineage>
        <taxon>Bacteria</taxon>
        <taxon>Bacillati</taxon>
        <taxon>Actinomycetota</taxon>
        <taxon>Actinomycetes</taxon>
        <taxon>Kitasatosporales</taxon>
        <taxon>Streptomycetaceae</taxon>
        <taxon>Streptomyces</taxon>
    </lineage>
</organism>
<dbReference type="Proteomes" id="UP000620156">
    <property type="component" value="Unassembled WGS sequence"/>
</dbReference>
<dbReference type="GO" id="GO:0006865">
    <property type="term" value="P:amino acid transport"/>
    <property type="evidence" value="ECO:0007669"/>
    <property type="project" value="TreeGrafter"/>
</dbReference>
<evidence type="ECO:0000256" key="5">
    <source>
        <dbReference type="SAM" id="MobiDB-lite"/>
    </source>
</evidence>
<dbReference type="SMART" id="SM00062">
    <property type="entry name" value="PBPb"/>
    <property type="match status" value="1"/>
</dbReference>
<comment type="caution">
    <text evidence="7">The sequence shown here is derived from an EMBL/GenBank/DDBJ whole genome shotgun (WGS) entry which is preliminary data.</text>
</comment>
<dbReference type="EMBL" id="BMQK01000004">
    <property type="protein sequence ID" value="GGQ55448.1"/>
    <property type="molecule type" value="Genomic_DNA"/>
</dbReference>
<proteinExistence type="inferred from homology"/>
<evidence type="ECO:0000256" key="3">
    <source>
        <dbReference type="ARBA" id="ARBA00022729"/>
    </source>
</evidence>
<dbReference type="CDD" id="cd13690">
    <property type="entry name" value="PBP2_GluB"/>
    <property type="match status" value="1"/>
</dbReference>
<dbReference type="PROSITE" id="PS01039">
    <property type="entry name" value="SBP_BACTERIAL_3"/>
    <property type="match status" value="1"/>
</dbReference>
<name>A0A918BAZ3_9ACTN</name>
<feature type="domain" description="Solute-binding protein family 3/N-terminal" evidence="6">
    <location>
        <begin position="89"/>
        <end position="317"/>
    </location>
</feature>
<evidence type="ECO:0000256" key="4">
    <source>
        <dbReference type="RuleBase" id="RU003744"/>
    </source>
</evidence>
<dbReference type="GO" id="GO:0005576">
    <property type="term" value="C:extracellular region"/>
    <property type="evidence" value="ECO:0007669"/>
    <property type="project" value="TreeGrafter"/>
</dbReference>
<dbReference type="PROSITE" id="PS51257">
    <property type="entry name" value="PROKAR_LIPOPROTEIN"/>
    <property type="match status" value="1"/>
</dbReference>
<gene>
    <name evidence="7" type="ORF">GCM10010145_26540</name>
</gene>
<dbReference type="RefSeq" id="WP_189216952.1">
    <property type="nucleotide sequence ID" value="NZ_BMQK01000004.1"/>
</dbReference>
<comment type="similarity">
    <text evidence="1 4">Belongs to the bacterial solute-binding protein 3 family.</text>
</comment>
<evidence type="ECO:0000313" key="7">
    <source>
        <dbReference type="EMBL" id="GGQ55448.1"/>
    </source>
</evidence>
<reference evidence="7" key="2">
    <citation type="submission" date="2020-09" db="EMBL/GenBank/DDBJ databases">
        <authorList>
            <person name="Sun Q."/>
            <person name="Ohkuma M."/>
        </authorList>
    </citation>
    <scope>NUCLEOTIDE SEQUENCE</scope>
    <source>
        <strain evidence="7">JCM 3131</strain>
    </source>
</reference>
<keyword evidence="8" id="KW-1185">Reference proteome</keyword>
<dbReference type="GO" id="GO:0030288">
    <property type="term" value="C:outer membrane-bounded periplasmic space"/>
    <property type="evidence" value="ECO:0007669"/>
    <property type="project" value="TreeGrafter"/>
</dbReference>
<dbReference type="Gene3D" id="3.40.190.10">
    <property type="entry name" value="Periplasmic binding protein-like II"/>
    <property type="match status" value="2"/>
</dbReference>
<dbReference type="Pfam" id="PF00497">
    <property type="entry name" value="SBP_bac_3"/>
    <property type="match status" value="1"/>
</dbReference>
<keyword evidence="2" id="KW-0813">Transport</keyword>
<dbReference type="InterPro" id="IPR018313">
    <property type="entry name" value="SBP_3_CS"/>
</dbReference>
<sequence>MSAIRRLGFRTKGWGGVGAMVVACALTAALALLPLRGAGGSGGTGTGGAGTTRVTYTKAETCEHPEKRSPAPSADESGPAVQEIKRRGYLIVGVDQNSFGWGYRDPNSEKGGAGLEGFDIDLAQEIADEILGKREDNIRFLAVTTDQRFPAVRDGTVDMVVRTVTITCTSMQEDVAFSAPYFRTGLQVLAPRDSPIEGYDETLANGRVCAAEGSVALNRLRGDKRNGKAVSVPNQLDCLVRLQLGQADAVVTDGALAAGLAAQDPTVALKGDPFTDDYYGVAMRQGADDLVRRVNQVLADYRDDGWRASYKRWLAKPLGGDASKSLPPEPEYR</sequence>
<dbReference type="AlphaFoldDB" id="A0A918BAZ3"/>
<dbReference type="PANTHER" id="PTHR30085">
    <property type="entry name" value="AMINO ACID ABC TRANSPORTER PERMEASE"/>
    <property type="match status" value="1"/>
</dbReference>
<dbReference type="PANTHER" id="PTHR30085:SF6">
    <property type="entry name" value="ABC TRANSPORTER GLUTAMINE-BINDING PROTEIN GLNH"/>
    <property type="match status" value="1"/>
</dbReference>
<protein>
    <submittedName>
        <fullName evidence="7">Sugar-binding protein</fullName>
    </submittedName>
</protein>
<evidence type="ECO:0000256" key="1">
    <source>
        <dbReference type="ARBA" id="ARBA00010333"/>
    </source>
</evidence>
<dbReference type="InterPro" id="IPR051455">
    <property type="entry name" value="Bact_solute-bind_prot3"/>
</dbReference>
<reference evidence="7" key="1">
    <citation type="journal article" date="2014" name="Int. J. Syst. Evol. Microbiol.">
        <title>Complete genome sequence of Corynebacterium casei LMG S-19264T (=DSM 44701T), isolated from a smear-ripened cheese.</title>
        <authorList>
            <consortium name="US DOE Joint Genome Institute (JGI-PGF)"/>
            <person name="Walter F."/>
            <person name="Albersmeier A."/>
            <person name="Kalinowski J."/>
            <person name="Ruckert C."/>
        </authorList>
    </citation>
    <scope>NUCLEOTIDE SEQUENCE</scope>
    <source>
        <strain evidence="7">JCM 3131</strain>
    </source>
</reference>
<evidence type="ECO:0000256" key="2">
    <source>
        <dbReference type="ARBA" id="ARBA00022448"/>
    </source>
</evidence>
<keyword evidence="3" id="KW-0732">Signal</keyword>
<accession>A0A918BAZ3</accession>
<dbReference type="SUPFAM" id="SSF53850">
    <property type="entry name" value="Periplasmic binding protein-like II"/>
    <property type="match status" value="1"/>
</dbReference>